<dbReference type="InterPro" id="IPR046373">
    <property type="entry name" value="Acyl-CoA_Oxase/DH_mid-dom_sf"/>
</dbReference>
<evidence type="ECO:0000313" key="11">
    <source>
        <dbReference type="Proteomes" id="UP000244932"/>
    </source>
</evidence>
<evidence type="ECO:0000259" key="9">
    <source>
        <dbReference type="Pfam" id="PF12806"/>
    </source>
</evidence>
<dbReference type="GO" id="GO:0050660">
    <property type="term" value="F:flavin adenine dinucleotide binding"/>
    <property type="evidence" value="ECO:0007669"/>
    <property type="project" value="InterPro"/>
</dbReference>
<comment type="cofactor">
    <cofactor evidence="1 5">
        <name>FAD</name>
        <dbReference type="ChEBI" id="CHEBI:57692"/>
    </cofactor>
</comment>
<dbReference type="InterPro" id="IPR009075">
    <property type="entry name" value="AcylCo_DH/oxidase_C"/>
</dbReference>
<dbReference type="GO" id="GO:0003995">
    <property type="term" value="F:acyl-CoA dehydrogenase activity"/>
    <property type="evidence" value="ECO:0007669"/>
    <property type="project" value="InterPro"/>
</dbReference>
<dbReference type="PANTHER" id="PTHR42803">
    <property type="entry name" value="ACYL-COA DEHYDROGENASE"/>
    <property type="match status" value="1"/>
</dbReference>
<feature type="domain" description="Acyl-CoA dehydrogenase/oxidase C-terminal" evidence="6">
    <location>
        <begin position="278"/>
        <end position="440"/>
    </location>
</feature>
<reference evidence="10 11" key="1">
    <citation type="submission" date="2018-03" db="EMBL/GenBank/DDBJ databases">
        <authorList>
            <person name="Keele B.F."/>
        </authorList>
    </citation>
    <scope>NUCLEOTIDE SEQUENCE [LARGE SCALE GENOMIC DNA]</scope>
    <source>
        <strain evidence="10 11">CeCT 8812</strain>
    </source>
</reference>
<keyword evidence="5 10" id="KW-0560">Oxidoreductase</keyword>
<evidence type="ECO:0000256" key="4">
    <source>
        <dbReference type="ARBA" id="ARBA00022827"/>
    </source>
</evidence>
<dbReference type="SUPFAM" id="SSF56645">
    <property type="entry name" value="Acyl-CoA dehydrogenase NM domain-like"/>
    <property type="match status" value="1"/>
</dbReference>
<gene>
    <name evidence="10" type="primary">dmdC_3</name>
    <name evidence="10" type="ORF">POI8812_03086</name>
</gene>
<evidence type="ECO:0000256" key="2">
    <source>
        <dbReference type="ARBA" id="ARBA00009347"/>
    </source>
</evidence>
<comment type="similarity">
    <text evidence="2 5">Belongs to the acyl-CoA dehydrogenase family.</text>
</comment>
<keyword evidence="11" id="KW-1185">Reference proteome</keyword>
<feature type="domain" description="Acyl-CoA dehydrogenase/oxidase N-terminal" evidence="8">
    <location>
        <begin position="39"/>
        <end position="155"/>
    </location>
</feature>
<sequence>MPNILNARDIDFLMDDVFGLADILSHPLYADHDREGCAQILQTAEKLAEDLFQPFAAKADANEPWLEDGVAHVIPETETALKAYAEAGFPAAGFAQADGGMQLPYIVGQAAAGWFVAANCGFAAYPFLSAAAGNLLAAYGTDEQKSKYLTPLVEGRAFGTMCLSEPHAGSSLGDIRTRAERQQDGSFRLFGSKMWISGGDHEMGENIFHLVLAKIPGGPAGTKGISLFLVPRRLEDGSRNDVATAGLNHKMGYRGTTNCALNFGEHDGAVGWLVGDENRGLNAMFHMMNEARTGVGHGAAVMGVSGYLHALAYAKDRTQGRAVDERDPTSPMIPLIEHADIRRQLMQARAYAEGSLALSMYAASLVDRERMDDKTATQLLAILTPIIKSWPSEFALRANDIAIQIHGGYGYTRDYPVERLYRDNRLNPIHEGTKGIQGMDLLGRKVVQDGGAPLRALSGEIGTTLSAADAFPEERDQLAVLLERVGEVTLAMASAAMTDPKAYLANATIYLDMLGHVVVAWLWLRQAIAVRDHSDTDFAAGKVTTMRYFFRYELPVTGPQLDLLAELDRTCLEAEATQF</sequence>
<dbReference type="PANTHER" id="PTHR42803:SF3">
    <property type="entry name" value="ACYL-COA DEHYDROGENASE-RELATED"/>
    <property type="match status" value="1"/>
</dbReference>
<evidence type="ECO:0000256" key="3">
    <source>
        <dbReference type="ARBA" id="ARBA00022630"/>
    </source>
</evidence>
<dbReference type="EMBL" id="OMKW01000004">
    <property type="protein sequence ID" value="SPF30743.1"/>
    <property type="molecule type" value="Genomic_DNA"/>
</dbReference>
<feature type="domain" description="Acetyl-CoA dehydrogenase-like C-terminal" evidence="9">
    <location>
        <begin position="459"/>
        <end position="574"/>
    </location>
</feature>
<keyword evidence="4 5" id="KW-0274">FAD</keyword>
<evidence type="ECO:0000256" key="5">
    <source>
        <dbReference type="RuleBase" id="RU362125"/>
    </source>
</evidence>
<dbReference type="PROSITE" id="PS00073">
    <property type="entry name" value="ACYL_COA_DH_2"/>
    <property type="match status" value="1"/>
</dbReference>
<dbReference type="Pfam" id="PF12806">
    <property type="entry name" value="Acyl-CoA_dh_C"/>
    <property type="match status" value="1"/>
</dbReference>
<dbReference type="Pfam" id="PF02770">
    <property type="entry name" value="Acyl-CoA_dh_M"/>
    <property type="match status" value="1"/>
</dbReference>
<evidence type="ECO:0000259" key="8">
    <source>
        <dbReference type="Pfam" id="PF02771"/>
    </source>
</evidence>
<feature type="domain" description="Acyl-CoA oxidase/dehydrogenase middle" evidence="7">
    <location>
        <begin position="161"/>
        <end position="263"/>
    </location>
</feature>
<name>A0A2R8AER5_9RHOB</name>
<dbReference type="InterPro" id="IPR013786">
    <property type="entry name" value="AcylCoA_DH/ox_N"/>
</dbReference>
<dbReference type="InterPro" id="IPR037069">
    <property type="entry name" value="AcylCoA_DH/ox_N_sf"/>
</dbReference>
<dbReference type="InterPro" id="IPR006091">
    <property type="entry name" value="Acyl-CoA_Oxase/DH_mid-dom"/>
</dbReference>
<protein>
    <submittedName>
        <fullName evidence="10">3-methylmercaptopropionyl-CoA dehydrogenase</fullName>
        <ecNumber evidence="10">1.3.8.-</ecNumber>
    </submittedName>
</protein>
<dbReference type="SUPFAM" id="SSF47203">
    <property type="entry name" value="Acyl-CoA dehydrogenase C-terminal domain-like"/>
    <property type="match status" value="1"/>
</dbReference>
<dbReference type="Gene3D" id="1.10.540.10">
    <property type="entry name" value="Acyl-CoA dehydrogenase/oxidase, N-terminal domain"/>
    <property type="match status" value="1"/>
</dbReference>
<dbReference type="InterPro" id="IPR006089">
    <property type="entry name" value="Acyl-CoA_DH_CS"/>
</dbReference>
<dbReference type="Pfam" id="PF00441">
    <property type="entry name" value="Acyl-CoA_dh_1"/>
    <property type="match status" value="1"/>
</dbReference>
<dbReference type="InterPro" id="IPR036250">
    <property type="entry name" value="AcylCo_DH-like_C"/>
</dbReference>
<dbReference type="Gene3D" id="1.20.140.10">
    <property type="entry name" value="Butyryl-CoA Dehydrogenase, subunit A, domain 3"/>
    <property type="match status" value="1"/>
</dbReference>
<proteinExistence type="inferred from homology"/>
<keyword evidence="3 5" id="KW-0285">Flavoprotein</keyword>
<dbReference type="AlphaFoldDB" id="A0A2R8AER5"/>
<organism evidence="10 11">
    <name type="scientific">Pontivivens insulae</name>
    <dbReference type="NCBI Taxonomy" id="1639689"/>
    <lineage>
        <taxon>Bacteria</taxon>
        <taxon>Pseudomonadati</taxon>
        <taxon>Pseudomonadota</taxon>
        <taxon>Alphaproteobacteria</taxon>
        <taxon>Rhodobacterales</taxon>
        <taxon>Paracoccaceae</taxon>
        <taxon>Pontivivens</taxon>
    </lineage>
</organism>
<accession>A0A2R8AER5</accession>
<evidence type="ECO:0000313" key="10">
    <source>
        <dbReference type="EMBL" id="SPF30743.1"/>
    </source>
</evidence>
<dbReference type="InterPro" id="IPR009100">
    <property type="entry name" value="AcylCoA_DH/oxidase_NM_dom_sf"/>
</dbReference>
<dbReference type="OrthoDB" id="9807883at2"/>
<dbReference type="InterPro" id="IPR052166">
    <property type="entry name" value="Diverse_Acyl-CoA_DH"/>
</dbReference>
<dbReference type="InterPro" id="IPR025878">
    <property type="entry name" value="Acyl-CoA_dh-like_C_dom"/>
</dbReference>
<dbReference type="Proteomes" id="UP000244932">
    <property type="component" value="Unassembled WGS sequence"/>
</dbReference>
<dbReference type="RefSeq" id="WP_108783452.1">
    <property type="nucleotide sequence ID" value="NZ_OMKW01000004.1"/>
</dbReference>
<dbReference type="Gene3D" id="2.40.110.10">
    <property type="entry name" value="Butyryl-CoA Dehydrogenase, subunit A, domain 2"/>
    <property type="match status" value="1"/>
</dbReference>
<dbReference type="Pfam" id="PF02771">
    <property type="entry name" value="Acyl-CoA_dh_N"/>
    <property type="match status" value="1"/>
</dbReference>
<evidence type="ECO:0000259" key="6">
    <source>
        <dbReference type="Pfam" id="PF00441"/>
    </source>
</evidence>
<evidence type="ECO:0000256" key="1">
    <source>
        <dbReference type="ARBA" id="ARBA00001974"/>
    </source>
</evidence>
<dbReference type="EC" id="1.3.8.-" evidence="10"/>
<evidence type="ECO:0000259" key="7">
    <source>
        <dbReference type="Pfam" id="PF02770"/>
    </source>
</evidence>